<dbReference type="AlphaFoldDB" id="A0A9D0ZV05"/>
<organism evidence="7 8">
    <name type="scientific">Candidatus Limivivens merdigallinarum</name>
    <dbReference type="NCBI Taxonomy" id="2840859"/>
    <lineage>
        <taxon>Bacteria</taxon>
        <taxon>Bacillati</taxon>
        <taxon>Bacillota</taxon>
        <taxon>Clostridia</taxon>
        <taxon>Lachnospirales</taxon>
        <taxon>Lachnospiraceae</taxon>
        <taxon>Lachnospiraceae incertae sedis</taxon>
        <taxon>Candidatus Limivivens</taxon>
    </lineage>
</organism>
<dbReference type="Gene3D" id="1.25.40.10">
    <property type="entry name" value="Tetratricopeptide repeat domain"/>
    <property type="match status" value="3"/>
</dbReference>
<dbReference type="EMBL" id="DVFT01000099">
    <property type="protein sequence ID" value="HIQ96264.1"/>
    <property type="molecule type" value="Genomic_DNA"/>
</dbReference>
<gene>
    <name evidence="7" type="ORF">IAB26_06850</name>
</gene>
<dbReference type="InterPro" id="IPR019734">
    <property type="entry name" value="TPR_rpt"/>
</dbReference>
<dbReference type="Proteomes" id="UP000886886">
    <property type="component" value="Unassembled WGS sequence"/>
</dbReference>
<accession>A0A9D0ZV05</accession>
<feature type="coiled-coil region" evidence="4">
    <location>
        <begin position="289"/>
        <end position="337"/>
    </location>
</feature>
<dbReference type="PROSITE" id="PS50005">
    <property type="entry name" value="TPR"/>
    <property type="match status" value="3"/>
</dbReference>
<evidence type="ECO:0000256" key="6">
    <source>
        <dbReference type="SAM" id="Phobius"/>
    </source>
</evidence>
<evidence type="ECO:0000313" key="8">
    <source>
        <dbReference type="Proteomes" id="UP000886886"/>
    </source>
</evidence>
<evidence type="ECO:0000256" key="2">
    <source>
        <dbReference type="ARBA" id="ARBA00022803"/>
    </source>
</evidence>
<feature type="repeat" description="TPR" evidence="3">
    <location>
        <begin position="385"/>
        <end position="418"/>
    </location>
</feature>
<keyword evidence="6" id="KW-1133">Transmembrane helix</keyword>
<dbReference type="SUPFAM" id="SSF48452">
    <property type="entry name" value="TPR-like"/>
    <property type="match status" value="1"/>
</dbReference>
<keyword evidence="6" id="KW-0812">Transmembrane</keyword>
<keyword evidence="2 3" id="KW-0802">TPR repeat</keyword>
<comment type="caution">
    <text evidence="7">The sequence shown here is derived from an EMBL/GenBank/DDBJ whole genome shotgun (WGS) entry which is preliminary data.</text>
</comment>
<dbReference type="InterPro" id="IPR011990">
    <property type="entry name" value="TPR-like_helical_dom_sf"/>
</dbReference>
<evidence type="ECO:0000256" key="5">
    <source>
        <dbReference type="SAM" id="MobiDB-lite"/>
    </source>
</evidence>
<reference evidence="7" key="1">
    <citation type="submission" date="2020-10" db="EMBL/GenBank/DDBJ databases">
        <authorList>
            <person name="Gilroy R."/>
        </authorList>
    </citation>
    <scope>NUCLEOTIDE SEQUENCE</scope>
    <source>
        <strain evidence="7">ChiSjej3B21-11622</strain>
    </source>
</reference>
<dbReference type="PANTHER" id="PTHR44943:SF8">
    <property type="entry name" value="TPR REPEAT-CONTAINING PROTEIN MJ0263"/>
    <property type="match status" value="1"/>
</dbReference>
<reference evidence="7" key="2">
    <citation type="journal article" date="2021" name="PeerJ">
        <title>Extensive microbial diversity within the chicken gut microbiome revealed by metagenomics and culture.</title>
        <authorList>
            <person name="Gilroy R."/>
            <person name="Ravi A."/>
            <person name="Getino M."/>
            <person name="Pursley I."/>
            <person name="Horton D.L."/>
            <person name="Alikhan N.F."/>
            <person name="Baker D."/>
            <person name="Gharbi K."/>
            <person name="Hall N."/>
            <person name="Watson M."/>
            <person name="Adriaenssens E.M."/>
            <person name="Foster-Nyarko E."/>
            <person name="Jarju S."/>
            <person name="Secka A."/>
            <person name="Antonio M."/>
            <person name="Oren A."/>
            <person name="Chaudhuri R.R."/>
            <person name="La Ragione R."/>
            <person name="Hildebrand F."/>
            <person name="Pallen M.J."/>
        </authorList>
    </citation>
    <scope>NUCLEOTIDE SEQUENCE</scope>
    <source>
        <strain evidence="7">ChiSjej3B21-11622</strain>
    </source>
</reference>
<dbReference type="SMART" id="SM00028">
    <property type="entry name" value="TPR"/>
    <property type="match status" value="5"/>
</dbReference>
<dbReference type="InterPro" id="IPR051685">
    <property type="entry name" value="Ycf3/AcsC/BcsC/TPR_MFPF"/>
</dbReference>
<evidence type="ECO:0000313" key="7">
    <source>
        <dbReference type="EMBL" id="HIQ96264.1"/>
    </source>
</evidence>
<evidence type="ECO:0000256" key="3">
    <source>
        <dbReference type="PROSITE-ProRule" id="PRU00339"/>
    </source>
</evidence>
<feature type="repeat" description="TPR" evidence="3">
    <location>
        <begin position="419"/>
        <end position="452"/>
    </location>
</feature>
<evidence type="ECO:0000256" key="1">
    <source>
        <dbReference type="ARBA" id="ARBA00022737"/>
    </source>
</evidence>
<feature type="region of interest" description="Disordered" evidence="5">
    <location>
        <begin position="461"/>
        <end position="540"/>
    </location>
</feature>
<sequence length="540" mass="59358">MNCIYCGTPLSGIDYCTGCGADVTLQKRIIRISNLLYNEGLEKAQVRDLSGAIACLNRSLKMNKENIAARNLLGLVYFETGEVVSALSEWVISKNFNVPDNAADLYIAKLQANKNKLDAINQTIRKYNQALIYCRQDNEDMAVIQLKKVLSQNPKFIKAYHLLSLLYLKRQEYEKARKLLKKAAYIDTTNTTTLRYLQEVELATGISTSLDVKRKKKYAKEEKVNKLTGTTTYMSGNEMIIQPATFRDSSALATFLNICLGLILGGAIVYFLVVPATRQSIHADANRQVTDANTTMAQEVARVQDLEEEIENYQSQIEEANKTMEDANTKAESYDDLLEAANIYITAGQGQEAAQALAQVDADSMTGKGEELYTTLNTLLQDYVFNEAYAAGNTAYVAGDYETAITYYESALEANPSSTDALYYLGYAYYNTGDYTNSDRCFKELIQRDPTRAAEVQGYIQNQSTESETGETDENGNPVQETNADGTPVQETNADGTPVQETNADGTSTGETDSTQGESTSTESAGTSSGAGDNGIEVIQ</sequence>
<feature type="repeat" description="TPR" evidence="3">
    <location>
        <begin position="157"/>
        <end position="190"/>
    </location>
</feature>
<name>A0A9D0ZV05_9FIRM</name>
<keyword evidence="1" id="KW-0677">Repeat</keyword>
<feature type="transmembrane region" description="Helical" evidence="6">
    <location>
        <begin position="251"/>
        <end position="273"/>
    </location>
</feature>
<feature type="compositionally biased region" description="Low complexity" evidence="5">
    <location>
        <begin position="504"/>
        <end position="531"/>
    </location>
</feature>
<evidence type="ECO:0000256" key="4">
    <source>
        <dbReference type="SAM" id="Coils"/>
    </source>
</evidence>
<dbReference type="Pfam" id="PF13432">
    <property type="entry name" value="TPR_16"/>
    <property type="match status" value="2"/>
</dbReference>
<protein>
    <submittedName>
        <fullName evidence="7">Tetratricopeptide repeat protein</fullName>
    </submittedName>
</protein>
<dbReference type="PANTHER" id="PTHR44943">
    <property type="entry name" value="CELLULOSE SYNTHASE OPERON PROTEIN C"/>
    <property type="match status" value="1"/>
</dbReference>
<keyword evidence="4" id="KW-0175">Coiled coil</keyword>
<proteinExistence type="predicted"/>
<keyword evidence="6" id="KW-0472">Membrane</keyword>
<feature type="compositionally biased region" description="Polar residues" evidence="5">
    <location>
        <begin position="475"/>
        <end position="503"/>
    </location>
</feature>
<dbReference type="Pfam" id="PF13181">
    <property type="entry name" value="TPR_8"/>
    <property type="match status" value="1"/>
</dbReference>